<keyword evidence="2" id="KW-1133">Transmembrane helix</keyword>
<dbReference type="EMBL" id="JAGINW010000001">
    <property type="protein sequence ID" value="MBP2327092.1"/>
    <property type="molecule type" value="Genomic_DNA"/>
</dbReference>
<proteinExistence type="predicted"/>
<protein>
    <submittedName>
        <fullName evidence="3">Uncharacterized protein</fullName>
    </submittedName>
</protein>
<comment type="caution">
    <text evidence="3">The sequence shown here is derived from an EMBL/GenBank/DDBJ whole genome shotgun (WGS) entry which is preliminary data.</text>
</comment>
<keyword evidence="4" id="KW-1185">Reference proteome</keyword>
<evidence type="ECO:0000313" key="4">
    <source>
        <dbReference type="Proteomes" id="UP001519332"/>
    </source>
</evidence>
<accession>A0ABS4TRP4</accession>
<reference evidence="3 4" key="1">
    <citation type="submission" date="2021-03" db="EMBL/GenBank/DDBJ databases">
        <title>Sequencing the genomes of 1000 actinobacteria strains.</title>
        <authorList>
            <person name="Klenk H.-P."/>
        </authorList>
    </citation>
    <scope>NUCLEOTIDE SEQUENCE [LARGE SCALE GENOMIC DNA]</scope>
    <source>
        <strain evidence="3 4">DSM 46670</strain>
    </source>
</reference>
<feature type="transmembrane region" description="Helical" evidence="2">
    <location>
        <begin position="6"/>
        <end position="29"/>
    </location>
</feature>
<evidence type="ECO:0000256" key="2">
    <source>
        <dbReference type="SAM" id="Phobius"/>
    </source>
</evidence>
<keyword evidence="2" id="KW-0812">Transmembrane</keyword>
<evidence type="ECO:0000313" key="3">
    <source>
        <dbReference type="EMBL" id="MBP2327092.1"/>
    </source>
</evidence>
<organism evidence="3 4">
    <name type="scientific">Kibdelosporangium banguiense</name>
    <dbReference type="NCBI Taxonomy" id="1365924"/>
    <lineage>
        <taxon>Bacteria</taxon>
        <taxon>Bacillati</taxon>
        <taxon>Actinomycetota</taxon>
        <taxon>Actinomycetes</taxon>
        <taxon>Pseudonocardiales</taxon>
        <taxon>Pseudonocardiaceae</taxon>
        <taxon>Kibdelosporangium</taxon>
    </lineage>
</organism>
<evidence type="ECO:0000256" key="1">
    <source>
        <dbReference type="SAM" id="MobiDB-lite"/>
    </source>
</evidence>
<feature type="region of interest" description="Disordered" evidence="1">
    <location>
        <begin position="33"/>
        <end position="52"/>
    </location>
</feature>
<keyword evidence="2" id="KW-0472">Membrane</keyword>
<dbReference type="Proteomes" id="UP001519332">
    <property type="component" value="Unassembled WGS sequence"/>
</dbReference>
<gene>
    <name evidence="3" type="ORF">JOF56_007477</name>
</gene>
<sequence length="52" mass="5515">MSHWISVIEVVGSTFGCAAAAANLTSALLRFRRPSERKSAAPSPPQRSEEGS</sequence>
<name>A0ABS4TRP4_9PSEU</name>